<organism evidence="1">
    <name type="scientific">Grammatophora oceanica</name>
    <dbReference type="NCBI Taxonomy" id="210454"/>
    <lineage>
        <taxon>Eukaryota</taxon>
        <taxon>Sar</taxon>
        <taxon>Stramenopiles</taxon>
        <taxon>Ochrophyta</taxon>
        <taxon>Bacillariophyta</taxon>
        <taxon>Fragilariophyceae</taxon>
        <taxon>Fragilariophycidae</taxon>
        <taxon>Rhabdonematales</taxon>
        <taxon>Grammatophoraceae</taxon>
        <taxon>Grammatophora</taxon>
    </lineage>
</organism>
<sequence length="123" mass="13061">MVFVVASQLAARRTAHQMAQRRNMGSGPKPEWTGVDKVVRTYLPEDWQLAAAVLSGYTVLGTVGSMMSGGKKSEEPVAATVAVTTSAGVPAIDSPEFEKYVESDAFVTLLESEDQLTALIGKA</sequence>
<reference evidence="1" key="1">
    <citation type="submission" date="2021-01" db="EMBL/GenBank/DDBJ databases">
        <authorList>
            <person name="Corre E."/>
            <person name="Pelletier E."/>
            <person name="Niang G."/>
            <person name="Scheremetjew M."/>
            <person name="Finn R."/>
            <person name="Kale V."/>
            <person name="Holt S."/>
            <person name="Cochrane G."/>
            <person name="Meng A."/>
            <person name="Brown T."/>
            <person name="Cohen L."/>
        </authorList>
    </citation>
    <scope>NUCLEOTIDE SEQUENCE</scope>
    <source>
        <strain evidence="1">CCMP 410</strain>
    </source>
</reference>
<dbReference type="AlphaFoldDB" id="A0A7S1Y1D6"/>
<proteinExistence type="predicted"/>
<protein>
    <submittedName>
        <fullName evidence="1">Uncharacterized protein</fullName>
    </submittedName>
</protein>
<evidence type="ECO:0000313" key="1">
    <source>
        <dbReference type="EMBL" id="CAD9271519.1"/>
    </source>
</evidence>
<accession>A0A7S1Y1D6</accession>
<name>A0A7S1Y1D6_9STRA</name>
<dbReference type="EMBL" id="HBGK01000813">
    <property type="protein sequence ID" value="CAD9271519.1"/>
    <property type="molecule type" value="Transcribed_RNA"/>
</dbReference>
<gene>
    <name evidence="1" type="ORF">GOCE00092_LOCUS424</name>
</gene>